<feature type="region of interest" description="Disordered" evidence="1">
    <location>
        <begin position="1"/>
        <end position="37"/>
    </location>
</feature>
<organism evidence="2 5">
    <name type="scientific">Natrinema hispanicum</name>
    <dbReference type="NCBI Taxonomy" id="392421"/>
    <lineage>
        <taxon>Archaea</taxon>
        <taxon>Methanobacteriati</taxon>
        <taxon>Methanobacteriota</taxon>
        <taxon>Stenosarchaea group</taxon>
        <taxon>Halobacteria</taxon>
        <taxon>Halobacteriales</taxon>
        <taxon>Natrialbaceae</taxon>
        <taxon>Natrinema</taxon>
    </lineage>
</organism>
<accession>A0A1G6PK90</accession>
<evidence type="ECO:0000256" key="1">
    <source>
        <dbReference type="SAM" id="MobiDB-lite"/>
    </source>
</evidence>
<evidence type="ECO:0000313" key="4">
    <source>
        <dbReference type="Proteomes" id="UP000199320"/>
    </source>
</evidence>
<sequence length="55" mass="5915">MAGSVARADARAMRPGEGQALSLLLTASEPKGERAGRRLTQKPRFARLAGKEECF</sequence>
<dbReference type="AlphaFoldDB" id="A0A1G6PK90"/>
<evidence type="ECO:0000313" key="2">
    <source>
        <dbReference type="EMBL" id="SDC80662.1"/>
    </source>
</evidence>
<name>A0A1G6PK90_9EURY</name>
<gene>
    <name evidence="3" type="ORF">SAMN04488694_109133</name>
    <name evidence="2" type="ORF">SAMN05192552_1007161</name>
</gene>
<protein>
    <submittedName>
        <fullName evidence="2">Uncharacterized protein</fullName>
    </submittedName>
</protein>
<keyword evidence="4" id="KW-1185">Reference proteome</keyword>
<evidence type="ECO:0000313" key="5">
    <source>
        <dbReference type="Proteomes" id="UP000324021"/>
    </source>
</evidence>
<proteinExistence type="predicted"/>
<reference evidence="3" key="1">
    <citation type="submission" date="2016-10" db="EMBL/GenBank/DDBJ databases">
        <authorList>
            <person name="de Groot N.N."/>
        </authorList>
    </citation>
    <scope>NUCLEOTIDE SEQUENCE [LARGE SCALE GENOMIC DNA]</scope>
    <source>
        <strain evidence="3">CDM_6</strain>
    </source>
</reference>
<dbReference type="EMBL" id="FMZP01000007">
    <property type="protein sequence ID" value="SDC80662.1"/>
    <property type="molecule type" value="Genomic_DNA"/>
</dbReference>
<reference evidence="4 5" key="2">
    <citation type="submission" date="2016-10" db="EMBL/GenBank/DDBJ databases">
        <authorList>
            <person name="Varghese N."/>
            <person name="Submissions S."/>
        </authorList>
    </citation>
    <scope>NUCLEOTIDE SEQUENCE [LARGE SCALE GENOMIC DNA]</scope>
    <source>
        <strain evidence="2 5">CDM_1</strain>
        <strain evidence="4">CDM_6</strain>
    </source>
</reference>
<dbReference type="Proteomes" id="UP000324021">
    <property type="component" value="Unassembled WGS sequence"/>
</dbReference>
<evidence type="ECO:0000313" key="3">
    <source>
        <dbReference type="EMBL" id="SET63427.1"/>
    </source>
</evidence>
<dbReference type="EMBL" id="FOIC01000009">
    <property type="protein sequence ID" value="SET63427.1"/>
    <property type="molecule type" value="Genomic_DNA"/>
</dbReference>
<dbReference type="Proteomes" id="UP000199320">
    <property type="component" value="Unassembled WGS sequence"/>
</dbReference>